<evidence type="ECO:0000256" key="4">
    <source>
        <dbReference type="ARBA" id="ARBA00023242"/>
    </source>
</evidence>
<feature type="compositionally biased region" description="Low complexity" evidence="5">
    <location>
        <begin position="212"/>
        <end position="225"/>
    </location>
</feature>
<feature type="compositionally biased region" description="Acidic residues" evidence="5">
    <location>
        <begin position="102"/>
        <end position="115"/>
    </location>
</feature>
<evidence type="ECO:0000256" key="3">
    <source>
        <dbReference type="ARBA" id="ARBA00023054"/>
    </source>
</evidence>
<feature type="region of interest" description="Disordered" evidence="5">
    <location>
        <begin position="152"/>
        <end position="225"/>
    </location>
</feature>
<feature type="compositionally biased region" description="Basic residues" evidence="5">
    <location>
        <begin position="44"/>
        <end position="54"/>
    </location>
</feature>
<proteinExistence type="inferred from homology"/>
<sequence>MMNVRPRPRPQLLAPPAKKRKINSNAPAEITFDPAAREEYLTGFHKRKEARKKHAQEENAKKEKEEKLKFRKELRQQRKEDLERHVAEVNMLLRRANGDLSEGGEDAESEEEEEWQGFADPIVPEEIDREEEYIDEDKYTTVTIESVGISKDGFEKVGGEKKKEDDAEEQKKQKRVWTIEKPKTKRPTAKKKKFRYESPADRKAARMKIGAKNRASAQARKASKA</sequence>
<evidence type="ECO:0000256" key="1">
    <source>
        <dbReference type="ARBA" id="ARBA00004604"/>
    </source>
</evidence>
<name>A0A6G1KC81_9PLEO</name>
<evidence type="ECO:0000256" key="5">
    <source>
        <dbReference type="SAM" id="MobiDB-lite"/>
    </source>
</evidence>
<evidence type="ECO:0000256" key="2">
    <source>
        <dbReference type="ARBA" id="ARBA00007175"/>
    </source>
</evidence>
<accession>A0A6G1KC81</accession>
<feature type="compositionally biased region" description="Basic and acidic residues" evidence="5">
    <location>
        <begin position="152"/>
        <end position="182"/>
    </location>
</feature>
<keyword evidence="4" id="KW-0539">Nucleus</keyword>
<feature type="compositionally biased region" description="Basic and acidic residues" evidence="5">
    <location>
        <begin position="195"/>
        <end position="204"/>
    </location>
</feature>
<feature type="compositionally biased region" description="Basic residues" evidence="5">
    <location>
        <begin position="183"/>
        <end position="194"/>
    </location>
</feature>
<comment type="subcellular location">
    <subcellularLocation>
        <location evidence="1">Nucleus</location>
        <location evidence="1">Nucleolus</location>
    </subcellularLocation>
</comment>
<evidence type="ECO:0000313" key="6">
    <source>
        <dbReference type="EMBL" id="KAF2710509.1"/>
    </source>
</evidence>
<dbReference type="AlphaFoldDB" id="A0A6G1KC81"/>
<evidence type="ECO:0008006" key="8">
    <source>
        <dbReference type="Google" id="ProtNLM"/>
    </source>
</evidence>
<keyword evidence="3" id="KW-0175">Coiled coil</keyword>
<dbReference type="Pfam" id="PF09805">
    <property type="entry name" value="Nop25"/>
    <property type="match status" value="1"/>
</dbReference>
<dbReference type="PANTHER" id="PTHR14577:SF0">
    <property type="entry name" value="NUCLEOLAR PROTEIN 12"/>
    <property type="match status" value="1"/>
</dbReference>
<feature type="region of interest" description="Disordered" evidence="5">
    <location>
        <begin position="1"/>
        <end position="66"/>
    </location>
</feature>
<dbReference type="Proteomes" id="UP000799428">
    <property type="component" value="Unassembled WGS sequence"/>
</dbReference>
<reference evidence="6" key="1">
    <citation type="journal article" date="2020" name="Stud. Mycol.">
        <title>101 Dothideomycetes genomes: a test case for predicting lifestyles and emergence of pathogens.</title>
        <authorList>
            <person name="Haridas S."/>
            <person name="Albert R."/>
            <person name="Binder M."/>
            <person name="Bloem J."/>
            <person name="Labutti K."/>
            <person name="Salamov A."/>
            <person name="Andreopoulos B."/>
            <person name="Baker S."/>
            <person name="Barry K."/>
            <person name="Bills G."/>
            <person name="Bluhm B."/>
            <person name="Cannon C."/>
            <person name="Castanera R."/>
            <person name="Culley D."/>
            <person name="Daum C."/>
            <person name="Ezra D."/>
            <person name="Gonzalez J."/>
            <person name="Henrissat B."/>
            <person name="Kuo A."/>
            <person name="Liang C."/>
            <person name="Lipzen A."/>
            <person name="Lutzoni F."/>
            <person name="Magnuson J."/>
            <person name="Mondo S."/>
            <person name="Nolan M."/>
            <person name="Ohm R."/>
            <person name="Pangilinan J."/>
            <person name="Park H.-J."/>
            <person name="Ramirez L."/>
            <person name="Alfaro M."/>
            <person name="Sun H."/>
            <person name="Tritt A."/>
            <person name="Yoshinaga Y."/>
            <person name="Zwiers L.-H."/>
            <person name="Turgeon B."/>
            <person name="Goodwin S."/>
            <person name="Spatafora J."/>
            <person name="Crous P."/>
            <person name="Grigoriev I."/>
        </authorList>
    </citation>
    <scope>NUCLEOTIDE SEQUENCE</scope>
    <source>
        <strain evidence="6">CBS 279.74</strain>
    </source>
</reference>
<dbReference type="PANTHER" id="PTHR14577">
    <property type="entry name" value="NUCLEOLAR PROTEIN 12"/>
    <property type="match status" value="1"/>
</dbReference>
<dbReference type="InterPro" id="IPR019186">
    <property type="entry name" value="Nucleolar_protein_12"/>
</dbReference>
<feature type="compositionally biased region" description="Basic and acidic residues" evidence="5">
    <location>
        <begin position="55"/>
        <end position="66"/>
    </location>
</feature>
<organism evidence="6 7">
    <name type="scientific">Pleomassaria siparia CBS 279.74</name>
    <dbReference type="NCBI Taxonomy" id="1314801"/>
    <lineage>
        <taxon>Eukaryota</taxon>
        <taxon>Fungi</taxon>
        <taxon>Dikarya</taxon>
        <taxon>Ascomycota</taxon>
        <taxon>Pezizomycotina</taxon>
        <taxon>Dothideomycetes</taxon>
        <taxon>Pleosporomycetidae</taxon>
        <taxon>Pleosporales</taxon>
        <taxon>Pleomassariaceae</taxon>
        <taxon>Pleomassaria</taxon>
    </lineage>
</organism>
<dbReference type="GO" id="GO:0019843">
    <property type="term" value="F:rRNA binding"/>
    <property type="evidence" value="ECO:0007669"/>
    <property type="project" value="TreeGrafter"/>
</dbReference>
<comment type="similarity">
    <text evidence="2">Belongs to the RRP17 family.</text>
</comment>
<gene>
    <name evidence="6" type="ORF">K504DRAFT_481570</name>
</gene>
<dbReference type="OrthoDB" id="551633at2759"/>
<protein>
    <recommendedName>
        <fullName evidence="8">Ribosomal RNA-processing protein 17</fullName>
    </recommendedName>
</protein>
<keyword evidence="7" id="KW-1185">Reference proteome</keyword>
<dbReference type="EMBL" id="MU005769">
    <property type="protein sequence ID" value="KAF2710509.1"/>
    <property type="molecule type" value="Genomic_DNA"/>
</dbReference>
<evidence type="ECO:0000313" key="7">
    <source>
        <dbReference type="Proteomes" id="UP000799428"/>
    </source>
</evidence>
<feature type="region of interest" description="Disordered" evidence="5">
    <location>
        <begin position="96"/>
        <end position="122"/>
    </location>
</feature>
<dbReference type="GO" id="GO:0005730">
    <property type="term" value="C:nucleolus"/>
    <property type="evidence" value="ECO:0007669"/>
    <property type="project" value="UniProtKB-SubCell"/>
</dbReference>